<evidence type="ECO:0000256" key="1">
    <source>
        <dbReference type="ARBA" id="ARBA00007921"/>
    </source>
</evidence>
<feature type="region of interest" description="G2" evidence="13">
    <location>
        <begin position="78"/>
        <end position="82"/>
    </location>
</feature>
<dbReference type="GO" id="GO:0070181">
    <property type="term" value="F:small ribosomal subunit rRNA binding"/>
    <property type="evidence" value="ECO:0007669"/>
    <property type="project" value="UniProtKB-UniRule"/>
</dbReference>
<evidence type="ECO:0000256" key="12">
    <source>
        <dbReference type="HAMAP-Rule" id="MF_00367"/>
    </source>
</evidence>
<sequence length="337" mass="37597">MSDEDQDANRTGEPEEEDNGFQPPKGRFDFPLPDPVSAMPSGTTAGFVALIGAPNAGKSTLINQLVGTKVSIVTHKVQTTRSIVRGVAMHGKAQLVFIDTPGIFKPKRRLDRAMVDTAWGGARDADLIALLIDSRKGIDEEVENILKRLSGQSAPKVLILNKTDIAKGEKLLQLAQKANEFAPFEETFMVSALTGDGTQTILDYFASKVPEGPWLYPEDQPSDLPLRILASEITREKLFERLHQELPYISTVETERWETRKDGSARIEQTIYVERDSQKSIVLGKKGQTIKAISQMARHELSEIIGAPVHLFLFVKVRENWADDPERYREMGLEFPK</sequence>
<dbReference type="Gene3D" id="3.30.300.20">
    <property type="match status" value="1"/>
</dbReference>
<evidence type="ECO:0000256" key="6">
    <source>
        <dbReference type="ARBA" id="ARBA00022519"/>
    </source>
</evidence>
<dbReference type="InterPro" id="IPR005662">
    <property type="entry name" value="GTPase_Era-like"/>
</dbReference>
<proteinExistence type="inferred from homology"/>
<dbReference type="PROSITE" id="PS51713">
    <property type="entry name" value="G_ERA"/>
    <property type="match status" value="1"/>
</dbReference>
<name>A0A2S3UMR7_9HYPH</name>
<dbReference type="GO" id="GO:0000028">
    <property type="term" value="P:ribosomal small subunit assembly"/>
    <property type="evidence" value="ECO:0007669"/>
    <property type="project" value="TreeGrafter"/>
</dbReference>
<evidence type="ECO:0000256" key="5">
    <source>
        <dbReference type="ARBA" id="ARBA00022517"/>
    </source>
</evidence>
<keyword evidence="10 12" id="KW-0342">GTP-binding</keyword>
<evidence type="ECO:0000313" key="18">
    <source>
        <dbReference type="EMBL" id="POF28984.1"/>
    </source>
</evidence>
<dbReference type="AlphaFoldDB" id="A0A2S3UMR7"/>
<feature type="region of interest" description="G3" evidence="13">
    <location>
        <begin position="99"/>
        <end position="102"/>
    </location>
</feature>
<keyword evidence="7 12" id="KW-0699">rRNA-binding</keyword>
<evidence type="ECO:0000256" key="11">
    <source>
        <dbReference type="ARBA" id="ARBA00023136"/>
    </source>
</evidence>
<evidence type="ECO:0000256" key="14">
    <source>
        <dbReference type="RuleBase" id="RU003761"/>
    </source>
</evidence>
<dbReference type="PANTHER" id="PTHR42698">
    <property type="entry name" value="GTPASE ERA"/>
    <property type="match status" value="1"/>
</dbReference>
<dbReference type="GO" id="GO:0043024">
    <property type="term" value="F:ribosomal small subunit binding"/>
    <property type="evidence" value="ECO:0007669"/>
    <property type="project" value="TreeGrafter"/>
</dbReference>
<dbReference type="GO" id="GO:0005886">
    <property type="term" value="C:plasma membrane"/>
    <property type="evidence" value="ECO:0007669"/>
    <property type="project" value="UniProtKB-SubCell"/>
</dbReference>
<dbReference type="InterPro" id="IPR004044">
    <property type="entry name" value="KH_dom_type_2"/>
</dbReference>
<keyword evidence="6" id="KW-0997">Cell inner membrane</keyword>
<dbReference type="HAMAP" id="MF_00367">
    <property type="entry name" value="GTPase_Era"/>
    <property type="match status" value="1"/>
</dbReference>
<dbReference type="Pfam" id="PF01926">
    <property type="entry name" value="MMR_HSR1"/>
    <property type="match status" value="1"/>
</dbReference>
<evidence type="ECO:0000256" key="4">
    <source>
        <dbReference type="ARBA" id="ARBA00022490"/>
    </source>
</evidence>
<dbReference type="InterPro" id="IPR006073">
    <property type="entry name" value="GTP-bd"/>
</dbReference>
<dbReference type="EMBL" id="PPCN01000011">
    <property type="protein sequence ID" value="POF28984.1"/>
    <property type="molecule type" value="Genomic_DNA"/>
</dbReference>
<accession>A0A2S3UMR7</accession>
<comment type="subunit">
    <text evidence="12">Monomer.</text>
</comment>
<feature type="binding site" evidence="12">
    <location>
        <begin position="161"/>
        <end position="164"/>
    </location>
    <ligand>
        <name>GTP</name>
        <dbReference type="ChEBI" id="CHEBI:37565"/>
    </ligand>
</feature>
<dbReference type="InterPro" id="IPR015946">
    <property type="entry name" value="KH_dom-like_a/b"/>
</dbReference>
<evidence type="ECO:0000256" key="10">
    <source>
        <dbReference type="ARBA" id="ARBA00023134"/>
    </source>
</evidence>
<keyword evidence="5 12" id="KW-0690">Ribosome biogenesis</keyword>
<evidence type="ECO:0000256" key="3">
    <source>
        <dbReference type="ARBA" id="ARBA00022475"/>
    </source>
</evidence>
<dbReference type="SUPFAM" id="SSF52540">
    <property type="entry name" value="P-loop containing nucleoside triphosphate hydrolases"/>
    <property type="match status" value="1"/>
</dbReference>
<keyword evidence="8 12" id="KW-0547">Nucleotide-binding</keyword>
<dbReference type="GO" id="GO:0003924">
    <property type="term" value="F:GTPase activity"/>
    <property type="evidence" value="ECO:0007669"/>
    <property type="project" value="UniProtKB-UniRule"/>
</dbReference>
<feature type="domain" description="Era-type G" evidence="17">
    <location>
        <begin position="44"/>
        <end position="211"/>
    </location>
</feature>
<dbReference type="InterPro" id="IPR027417">
    <property type="entry name" value="P-loop_NTPase"/>
</dbReference>
<keyword evidence="3 12" id="KW-1003">Cell membrane</keyword>
<dbReference type="InterPro" id="IPR030388">
    <property type="entry name" value="G_ERA_dom"/>
</dbReference>
<feature type="region of interest" description="G4" evidence="13">
    <location>
        <begin position="161"/>
        <end position="164"/>
    </location>
</feature>
<evidence type="ECO:0000256" key="9">
    <source>
        <dbReference type="ARBA" id="ARBA00022884"/>
    </source>
</evidence>
<evidence type="ECO:0000256" key="15">
    <source>
        <dbReference type="SAM" id="MobiDB-lite"/>
    </source>
</evidence>
<dbReference type="InterPro" id="IPR005225">
    <property type="entry name" value="Small_GTP-bd"/>
</dbReference>
<feature type="binding site" evidence="12">
    <location>
        <begin position="99"/>
        <end position="103"/>
    </location>
    <ligand>
        <name>GTP</name>
        <dbReference type="ChEBI" id="CHEBI:37565"/>
    </ligand>
</feature>
<dbReference type="SUPFAM" id="SSF54814">
    <property type="entry name" value="Prokaryotic type KH domain (KH-domain type II)"/>
    <property type="match status" value="1"/>
</dbReference>
<comment type="function">
    <text evidence="12">An essential GTPase that binds both GDP and GTP, with rapid nucleotide exchange. Plays a role in 16S rRNA processing and 30S ribosomal subunit biogenesis and possibly also in cell cycle regulation and energy metabolism.</text>
</comment>
<evidence type="ECO:0000259" key="17">
    <source>
        <dbReference type="PROSITE" id="PS51713"/>
    </source>
</evidence>
<evidence type="ECO:0000313" key="19">
    <source>
        <dbReference type="Proteomes" id="UP000236959"/>
    </source>
</evidence>
<protein>
    <recommendedName>
        <fullName evidence="2 12">GTPase Era</fullName>
    </recommendedName>
</protein>
<dbReference type="Proteomes" id="UP000236959">
    <property type="component" value="Unassembled WGS sequence"/>
</dbReference>
<dbReference type="NCBIfam" id="TIGR00436">
    <property type="entry name" value="era"/>
    <property type="match status" value="1"/>
</dbReference>
<dbReference type="InterPro" id="IPR009019">
    <property type="entry name" value="KH_sf_prok-type"/>
</dbReference>
<feature type="region of interest" description="G5" evidence="13">
    <location>
        <begin position="190"/>
        <end position="192"/>
    </location>
</feature>
<dbReference type="CDD" id="cd04163">
    <property type="entry name" value="Era"/>
    <property type="match status" value="1"/>
</dbReference>
<dbReference type="NCBIfam" id="TIGR00231">
    <property type="entry name" value="small_GTP"/>
    <property type="match status" value="1"/>
</dbReference>
<dbReference type="PROSITE" id="PS50823">
    <property type="entry name" value="KH_TYPE_2"/>
    <property type="match status" value="1"/>
</dbReference>
<dbReference type="PANTHER" id="PTHR42698:SF1">
    <property type="entry name" value="GTPASE ERA, MITOCHONDRIAL"/>
    <property type="match status" value="1"/>
</dbReference>
<evidence type="ECO:0000256" key="2">
    <source>
        <dbReference type="ARBA" id="ARBA00020484"/>
    </source>
</evidence>
<feature type="region of interest" description="Disordered" evidence="15">
    <location>
        <begin position="1"/>
        <end position="32"/>
    </location>
</feature>
<comment type="caution">
    <text evidence="18">The sequence shown here is derived from an EMBL/GenBank/DDBJ whole genome shotgun (WGS) entry which is preliminary data.</text>
</comment>
<keyword evidence="4 12" id="KW-0963">Cytoplasm</keyword>
<dbReference type="Gene3D" id="3.40.50.300">
    <property type="entry name" value="P-loop containing nucleotide triphosphate hydrolases"/>
    <property type="match status" value="1"/>
</dbReference>
<comment type="similarity">
    <text evidence="1 12 13 14">Belongs to the TRAFAC class TrmE-Era-EngA-EngB-Septin-like GTPase superfamily. Era GTPase family.</text>
</comment>
<feature type="region of interest" description="G1" evidence="13">
    <location>
        <begin position="52"/>
        <end position="59"/>
    </location>
</feature>
<dbReference type="FunFam" id="3.30.300.20:FF:000031">
    <property type="entry name" value="GTPase Era"/>
    <property type="match status" value="1"/>
</dbReference>
<keyword evidence="9 12" id="KW-0694">RNA-binding</keyword>
<reference evidence="18 19" key="1">
    <citation type="submission" date="2018-01" db="EMBL/GenBank/DDBJ databases">
        <title>Genomic Encyclopedia of Archaeal and Bacterial Type Strains, Phase II (KMG-II): from individual species to whole genera.</title>
        <authorList>
            <person name="Goeker M."/>
        </authorList>
    </citation>
    <scope>NUCLEOTIDE SEQUENCE [LARGE SCALE GENOMIC DNA]</scope>
    <source>
        <strain evidence="18 19">DSM 17023</strain>
    </source>
</reference>
<evidence type="ECO:0000259" key="16">
    <source>
        <dbReference type="PROSITE" id="PS50823"/>
    </source>
</evidence>
<keyword evidence="11 12" id="KW-0472">Membrane</keyword>
<gene>
    <name evidence="12" type="primary">era</name>
    <name evidence="18" type="ORF">CLV41_111236</name>
</gene>
<feature type="domain" description="KH type-2" evidence="16">
    <location>
        <begin position="242"/>
        <end position="319"/>
    </location>
</feature>
<dbReference type="CDD" id="cd22534">
    <property type="entry name" value="KH-II_Era"/>
    <property type="match status" value="1"/>
</dbReference>
<dbReference type="Pfam" id="PF07650">
    <property type="entry name" value="KH_2"/>
    <property type="match status" value="1"/>
</dbReference>
<organism evidence="18 19">
    <name type="scientific">Roseibium marinum</name>
    <dbReference type="NCBI Taxonomy" id="281252"/>
    <lineage>
        <taxon>Bacteria</taxon>
        <taxon>Pseudomonadati</taxon>
        <taxon>Pseudomonadota</taxon>
        <taxon>Alphaproteobacteria</taxon>
        <taxon>Hyphomicrobiales</taxon>
        <taxon>Stappiaceae</taxon>
        <taxon>Roseibium</taxon>
    </lineage>
</organism>
<evidence type="ECO:0000256" key="7">
    <source>
        <dbReference type="ARBA" id="ARBA00022730"/>
    </source>
</evidence>
<evidence type="ECO:0000256" key="8">
    <source>
        <dbReference type="ARBA" id="ARBA00022741"/>
    </source>
</evidence>
<feature type="binding site" evidence="12">
    <location>
        <begin position="52"/>
        <end position="59"/>
    </location>
    <ligand>
        <name>GTP</name>
        <dbReference type="ChEBI" id="CHEBI:37565"/>
    </ligand>
</feature>
<dbReference type="GO" id="GO:0005525">
    <property type="term" value="F:GTP binding"/>
    <property type="evidence" value="ECO:0007669"/>
    <property type="project" value="UniProtKB-UniRule"/>
</dbReference>
<dbReference type="GO" id="GO:0005829">
    <property type="term" value="C:cytosol"/>
    <property type="evidence" value="ECO:0007669"/>
    <property type="project" value="TreeGrafter"/>
</dbReference>
<comment type="subcellular location">
    <subcellularLocation>
        <location evidence="12">Cytoplasm</location>
    </subcellularLocation>
    <subcellularLocation>
        <location evidence="12">Cell membrane</location>
        <topology evidence="12">Peripheral membrane protein</topology>
    </subcellularLocation>
</comment>
<evidence type="ECO:0000256" key="13">
    <source>
        <dbReference type="PROSITE-ProRule" id="PRU01050"/>
    </source>
</evidence>
<keyword evidence="19" id="KW-1185">Reference proteome</keyword>
<dbReference type="NCBIfam" id="NF000908">
    <property type="entry name" value="PRK00089.1"/>
    <property type="match status" value="1"/>
</dbReference>